<dbReference type="EMBL" id="JBHLZP010000565">
    <property type="protein sequence ID" value="MFB9838733.1"/>
    <property type="molecule type" value="Genomic_DNA"/>
</dbReference>
<comment type="caution">
    <text evidence="1">The sequence shown here is derived from an EMBL/GenBank/DDBJ whole genome shotgun (WGS) entry which is preliminary data.</text>
</comment>
<reference evidence="1 2" key="1">
    <citation type="submission" date="2024-09" db="EMBL/GenBank/DDBJ databases">
        <authorList>
            <person name="Sun Q."/>
            <person name="Mori K."/>
        </authorList>
    </citation>
    <scope>NUCLEOTIDE SEQUENCE [LARGE SCALE GENOMIC DNA]</scope>
    <source>
        <strain evidence="1 2">TBRC 0563</strain>
    </source>
</reference>
<sequence length="76" mass="7872">MNGDARLRVTLLGAFQVSRGGAVRPVPGARLRGLAVRLALAGGRAVEPGVLIDAIWAEDPPKGPAHALQALASRLR</sequence>
<proteinExistence type="predicted"/>
<evidence type="ECO:0000313" key="1">
    <source>
        <dbReference type="EMBL" id="MFB9838733.1"/>
    </source>
</evidence>
<feature type="non-terminal residue" evidence="1">
    <location>
        <position position="76"/>
    </location>
</feature>
<dbReference type="InterPro" id="IPR036388">
    <property type="entry name" value="WH-like_DNA-bd_sf"/>
</dbReference>
<evidence type="ECO:0000313" key="2">
    <source>
        <dbReference type="Proteomes" id="UP001589627"/>
    </source>
</evidence>
<organism evidence="1 2">
    <name type="scientific">Actinoallomurus acaciae</name>
    <dbReference type="NCBI Taxonomy" id="502577"/>
    <lineage>
        <taxon>Bacteria</taxon>
        <taxon>Bacillati</taxon>
        <taxon>Actinomycetota</taxon>
        <taxon>Actinomycetes</taxon>
        <taxon>Streptosporangiales</taxon>
        <taxon>Thermomonosporaceae</taxon>
        <taxon>Actinoallomurus</taxon>
    </lineage>
</organism>
<accession>A0ABV5YUI4</accession>
<dbReference type="PANTHER" id="PTHR35807:SF1">
    <property type="entry name" value="TRANSCRIPTIONAL REGULATOR REDD"/>
    <property type="match status" value="1"/>
</dbReference>
<protein>
    <recommendedName>
        <fullName evidence="3">SARP family transcriptional regulator</fullName>
    </recommendedName>
</protein>
<dbReference type="PANTHER" id="PTHR35807">
    <property type="entry name" value="TRANSCRIPTIONAL REGULATOR REDD-RELATED"/>
    <property type="match status" value="1"/>
</dbReference>
<dbReference type="SUPFAM" id="SSF46894">
    <property type="entry name" value="C-terminal effector domain of the bipartite response regulators"/>
    <property type="match status" value="1"/>
</dbReference>
<keyword evidence="2" id="KW-1185">Reference proteome</keyword>
<dbReference type="Proteomes" id="UP001589627">
    <property type="component" value="Unassembled WGS sequence"/>
</dbReference>
<name>A0ABV5YUI4_9ACTN</name>
<dbReference type="InterPro" id="IPR016032">
    <property type="entry name" value="Sig_transdc_resp-reg_C-effctor"/>
</dbReference>
<dbReference type="Gene3D" id="1.10.10.10">
    <property type="entry name" value="Winged helix-like DNA-binding domain superfamily/Winged helix DNA-binding domain"/>
    <property type="match status" value="1"/>
</dbReference>
<evidence type="ECO:0008006" key="3">
    <source>
        <dbReference type="Google" id="ProtNLM"/>
    </source>
</evidence>
<gene>
    <name evidence="1" type="ORF">ACFFNX_41960</name>
</gene>
<dbReference type="InterPro" id="IPR051677">
    <property type="entry name" value="AfsR-DnrI-RedD_regulator"/>
</dbReference>